<feature type="region of interest" description="Disordered" evidence="1">
    <location>
        <begin position="41"/>
        <end position="71"/>
    </location>
</feature>
<evidence type="ECO:0000313" key="2">
    <source>
        <dbReference type="EMBL" id="GGA89834.1"/>
    </source>
</evidence>
<accession>A0A916S8I3</accession>
<keyword evidence="3" id="KW-1185">Reference proteome</keyword>
<evidence type="ECO:0000313" key="3">
    <source>
        <dbReference type="Proteomes" id="UP000606922"/>
    </source>
</evidence>
<comment type="caution">
    <text evidence="2">The sequence shown here is derived from an EMBL/GenBank/DDBJ whole genome shotgun (WGS) entry which is preliminary data.</text>
</comment>
<reference evidence="2" key="1">
    <citation type="journal article" date="2014" name="Int. J. Syst. Evol. Microbiol.">
        <title>Complete genome sequence of Corynebacterium casei LMG S-19264T (=DSM 44701T), isolated from a smear-ripened cheese.</title>
        <authorList>
            <consortium name="US DOE Joint Genome Institute (JGI-PGF)"/>
            <person name="Walter F."/>
            <person name="Albersmeier A."/>
            <person name="Kalinowski J."/>
            <person name="Ruckert C."/>
        </authorList>
    </citation>
    <scope>NUCLEOTIDE SEQUENCE</scope>
    <source>
        <strain evidence="2">CGMCC 1.12813</strain>
    </source>
</reference>
<reference evidence="2" key="2">
    <citation type="submission" date="2020-09" db="EMBL/GenBank/DDBJ databases">
        <authorList>
            <person name="Sun Q."/>
            <person name="Zhou Y."/>
        </authorList>
    </citation>
    <scope>NUCLEOTIDE SEQUENCE</scope>
    <source>
        <strain evidence="2">CGMCC 1.12813</strain>
    </source>
</reference>
<dbReference type="EMBL" id="BMGB01000001">
    <property type="protein sequence ID" value="GGA89834.1"/>
    <property type="molecule type" value="Genomic_DNA"/>
</dbReference>
<sequence>MFAAAGDRATCSLGSLPLLPANTRPRLVGASALPRDVITPATSARVPAHSRDERRLARIDRKVAERDRPAV</sequence>
<name>A0A916S8I3_9MICO</name>
<organism evidence="2 3">
    <name type="scientific">Conyzicola nivalis</name>
    <dbReference type="NCBI Taxonomy" id="1477021"/>
    <lineage>
        <taxon>Bacteria</taxon>
        <taxon>Bacillati</taxon>
        <taxon>Actinomycetota</taxon>
        <taxon>Actinomycetes</taxon>
        <taxon>Micrococcales</taxon>
        <taxon>Microbacteriaceae</taxon>
        <taxon>Conyzicola</taxon>
    </lineage>
</organism>
<dbReference type="AlphaFoldDB" id="A0A916S8I3"/>
<evidence type="ECO:0000256" key="1">
    <source>
        <dbReference type="SAM" id="MobiDB-lite"/>
    </source>
</evidence>
<protein>
    <submittedName>
        <fullName evidence="2">Uncharacterized protein</fullName>
    </submittedName>
</protein>
<dbReference type="Proteomes" id="UP000606922">
    <property type="component" value="Unassembled WGS sequence"/>
</dbReference>
<gene>
    <name evidence="2" type="ORF">GCM10010979_00680</name>
</gene>
<proteinExistence type="predicted"/>
<feature type="compositionally biased region" description="Basic and acidic residues" evidence="1">
    <location>
        <begin position="49"/>
        <end position="71"/>
    </location>
</feature>